<dbReference type="EMBL" id="CYSE01000001">
    <property type="protein sequence ID" value="CUH74983.1"/>
    <property type="molecule type" value="Genomic_DNA"/>
</dbReference>
<feature type="domain" description="RapA2 cadherin-like" evidence="1">
    <location>
        <begin position="112"/>
        <end position="189"/>
    </location>
</feature>
<protein>
    <submittedName>
        <fullName evidence="2">VCBS repeat</fullName>
    </submittedName>
</protein>
<dbReference type="AlphaFoldDB" id="A0A0P1G057"/>
<sequence>MSVEVTGTNDAPVALDDALNVDEDSILSGNLLANDSDVDTGARLQVTGLAGGTRVGDAFALTLASGALVSLGLDGQLTVDVNGTAEALQAGETRVETLSYTIADEHGATSEATAQVTITGVNDAPTGTGSNTVIARDTVTAEAGALLAGATDIDDPDTQIALHEITDGMQVAGSNGGVFTLFADGSYSFDAGRDFDMLDFGETADTTLSYQIVDTHGAVGQATLSVEVTGRDTAPVVEGTTRFVGNVSDGDWAALTTQTLLHAFNQTQSVDVLTELISRLEENHGFDLNALLDFTLIDIQKQISINSDRGAFSMALENMEGADDKDGLLDALFTDLIGGAVEGYESVVDLGQAIQSFFSPYPFAATGLFDLDVGLDMEFGWDIDLGSLGRTSIFQPVSFDFALPDQVAAGDLFLVKSDMLVSDTPTAALETVGVGAFSVQAGLGTPATAVRDIGYDIRTRDYGPFKLGDMASATLTLDHEFTLEETLEAARELATRYSASTWASSSRGCSPRISTSSRCWTCSPKAAIRRRFCRPS</sequence>
<organism evidence="2 3">
    <name type="scientific">Tropicibacter naphthalenivorans</name>
    <dbReference type="NCBI Taxonomy" id="441103"/>
    <lineage>
        <taxon>Bacteria</taxon>
        <taxon>Pseudomonadati</taxon>
        <taxon>Pseudomonadota</taxon>
        <taxon>Alphaproteobacteria</taxon>
        <taxon>Rhodobacterales</taxon>
        <taxon>Roseobacteraceae</taxon>
        <taxon>Tropicibacter</taxon>
    </lineage>
</organism>
<keyword evidence="3" id="KW-1185">Reference proteome</keyword>
<reference evidence="2 3" key="1">
    <citation type="submission" date="2015-09" db="EMBL/GenBank/DDBJ databases">
        <authorList>
            <consortium name="Swine Surveillance"/>
        </authorList>
    </citation>
    <scope>NUCLEOTIDE SEQUENCE [LARGE SCALE GENOMIC DNA]</scope>
    <source>
        <strain evidence="2 3">CECT 7648</strain>
    </source>
</reference>
<dbReference type="STRING" id="441103.TRN7648_00183"/>
<evidence type="ECO:0000313" key="2">
    <source>
        <dbReference type="EMBL" id="CUH74983.1"/>
    </source>
</evidence>
<name>A0A0P1G057_9RHOB</name>
<dbReference type="InterPro" id="IPR040853">
    <property type="entry name" value="RapA2_cadherin-like"/>
</dbReference>
<evidence type="ECO:0000313" key="3">
    <source>
        <dbReference type="Proteomes" id="UP000054935"/>
    </source>
</evidence>
<dbReference type="Proteomes" id="UP000054935">
    <property type="component" value="Unassembled WGS sequence"/>
</dbReference>
<dbReference type="Pfam" id="PF17803">
    <property type="entry name" value="Cadherin_4"/>
    <property type="match status" value="2"/>
</dbReference>
<accession>A0A0P1G057</accession>
<evidence type="ECO:0000259" key="1">
    <source>
        <dbReference type="Pfam" id="PF17803"/>
    </source>
</evidence>
<gene>
    <name evidence="2" type="ORF">TRN7648_00183</name>
</gene>
<proteinExistence type="predicted"/>
<feature type="domain" description="RapA2 cadherin-like" evidence="1">
    <location>
        <begin position="2"/>
        <end position="84"/>
    </location>
</feature>